<accession>A0A0F9Q175</accession>
<name>A0A0F9Q175_9ZZZZ</name>
<sequence>MLSIEEMEKNADFLIENLPGKDVPGSAKIKVRYKNLVNFAKCFGITDPKYVGSEEEGIVACHAYANAYTIKSLYTLVPGARLNQDGQERMLVKDPRMILHAGNKYNWENCVDVKPGDKLIATAKWGKVWLVESNMMLFAELITTIKNQNDETICNVVVTTGIRRGGY</sequence>
<gene>
    <name evidence="2" type="ORF">LCGC14_0761070</name>
</gene>
<proteinExistence type="predicted"/>
<protein>
    <recommendedName>
        <fullName evidence="1">FAS1-like dehydratase domain-containing protein</fullName>
    </recommendedName>
</protein>
<dbReference type="EMBL" id="LAZR01001879">
    <property type="protein sequence ID" value="KKN37665.1"/>
    <property type="molecule type" value="Genomic_DNA"/>
</dbReference>
<reference evidence="2" key="1">
    <citation type="journal article" date="2015" name="Nature">
        <title>Complex archaea that bridge the gap between prokaryotes and eukaryotes.</title>
        <authorList>
            <person name="Spang A."/>
            <person name="Saw J.H."/>
            <person name="Jorgensen S.L."/>
            <person name="Zaremba-Niedzwiedzka K."/>
            <person name="Martijn J."/>
            <person name="Lind A.E."/>
            <person name="van Eijk R."/>
            <person name="Schleper C."/>
            <person name="Guy L."/>
            <person name="Ettema T.J."/>
        </authorList>
    </citation>
    <scope>NUCLEOTIDE SEQUENCE</scope>
</reference>
<organism evidence="2">
    <name type="scientific">marine sediment metagenome</name>
    <dbReference type="NCBI Taxonomy" id="412755"/>
    <lineage>
        <taxon>unclassified sequences</taxon>
        <taxon>metagenomes</taxon>
        <taxon>ecological metagenomes</taxon>
    </lineage>
</organism>
<dbReference type="AlphaFoldDB" id="A0A0F9Q175"/>
<dbReference type="InterPro" id="IPR029069">
    <property type="entry name" value="HotDog_dom_sf"/>
</dbReference>
<feature type="domain" description="FAS1-like dehydratase" evidence="1">
    <location>
        <begin position="22"/>
        <end position="155"/>
    </location>
</feature>
<dbReference type="Pfam" id="PF13452">
    <property type="entry name" value="FAS1_DH_region"/>
    <property type="match status" value="1"/>
</dbReference>
<comment type="caution">
    <text evidence="2">The sequence shown here is derived from an EMBL/GenBank/DDBJ whole genome shotgun (WGS) entry which is preliminary data.</text>
</comment>
<dbReference type="InterPro" id="IPR039569">
    <property type="entry name" value="FAS1-like_DH_region"/>
</dbReference>
<dbReference type="SUPFAM" id="SSF54637">
    <property type="entry name" value="Thioesterase/thiol ester dehydrase-isomerase"/>
    <property type="match status" value="1"/>
</dbReference>
<dbReference type="Gene3D" id="3.10.129.10">
    <property type="entry name" value="Hotdog Thioesterase"/>
    <property type="match status" value="1"/>
</dbReference>
<evidence type="ECO:0000313" key="2">
    <source>
        <dbReference type="EMBL" id="KKN37665.1"/>
    </source>
</evidence>
<evidence type="ECO:0000259" key="1">
    <source>
        <dbReference type="Pfam" id="PF13452"/>
    </source>
</evidence>